<name>A0AA90P5C4_9BACI</name>
<evidence type="ECO:0000256" key="3">
    <source>
        <dbReference type="ARBA" id="ARBA00022989"/>
    </source>
</evidence>
<feature type="transmembrane region" description="Helical" evidence="5">
    <location>
        <begin position="37"/>
        <end position="61"/>
    </location>
</feature>
<keyword evidence="3 5" id="KW-1133">Transmembrane helix</keyword>
<organism evidence="6 7">
    <name type="scientific">Peribacillus simplex</name>
    <dbReference type="NCBI Taxonomy" id="1478"/>
    <lineage>
        <taxon>Bacteria</taxon>
        <taxon>Bacillati</taxon>
        <taxon>Bacillota</taxon>
        <taxon>Bacilli</taxon>
        <taxon>Bacillales</taxon>
        <taxon>Bacillaceae</taxon>
        <taxon>Peribacillus</taxon>
    </lineage>
</organism>
<feature type="transmembrane region" description="Helical" evidence="5">
    <location>
        <begin position="92"/>
        <end position="113"/>
    </location>
</feature>
<dbReference type="EMBL" id="JAUUTP010000051">
    <property type="protein sequence ID" value="MDP1421791.1"/>
    <property type="molecule type" value="Genomic_DNA"/>
</dbReference>
<evidence type="ECO:0000256" key="5">
    <source>
        <dbReference type="SAM" id="Phobius"/>
    </source>
</evidence>
<gene>
    <name evidence="6" type="ORF">Q8G35_26410</name>
</gene>
<reference evidence="6" key="1">
    <citation type="submission" date="2023-07" db="EMBL/GenBank/DDBJ databases">
        <title>Murine gut Bacillus species.</title>
        <authorList>
            <person name="Gutman E."/>
            <person name="Hashuel R."/>
            <person name="Litvak Y."/>
        </authorList>
    </citation>
    <scope>NUCLEOTIDE SEQUENCE</scope>
    <source>
        <strain evidence="6">RU283</strain>
    </source>
</reference>
<evidence type="ECO:0000256" key="1">
    <source>
        <dbReference type="ARBA" id="ARBA00004141"/>
    </source>
</evidence>
<dbReference type="GO" id="GO:0016020">
    <property type="term" value="C:membrane"/>
    <property type="evidence" value="ECO:0007669"/>
    <property type="project" value="UniProtKB-SubCell"/>
</dbReference>
<comment type="caution">
    <text evidence="6">The sequence shown here is derived from an EMBL/GenBank/DDBJ whole genome shotgun (WGS) entry which is preliminary data.</text>
</comment>
<dbReference type="RefSeq" id="WP_283917670.1">
    <property type="nucleotide sequence ID" value="NZ_CP126106.1"/>
</dbReference>
<dbReference type="AlphaFoldDB" id="A0AA90P5C4"/>
<keyword evidence="2 5" id="KW-0812">Transmembrane</keyword>
<feature type="transmembrane region" description="Helical" evidence="5">
    <location>
        <begin position="67"/>
        <end position="85"/>
    </location>
</feature>
<evidence type="ECO:0000313" key="6">
    <source>
        <dbReference type="EMBL" id="MDP1421791.1"/>
    </source>
</evidence>
<dbReference type="Pfam" id="PF13564">
    <property type="entry name" value="DoxX_2"/>
    <property type="match status" value="1"/>
</dbReference>
<sequence>MIINILQIILAAFIGLGGIIKVMRLKFQVEHWNEYQYPMWFMTVTGIMEIIAAIAIIIGFWNRSFAIIGSSIVMVFMLGAIYTHIFKVQQPLTTAIPSTICLILGIILIVRYYNN</sequence>
<dbReference type="InterPro" id="IPR032808">
    <property type="entry name" value="DoxX"/>
</dbReference>
<keyword evidence="4 5" id="KW-0472">Membrane</keyword>
<dbReference type="Proteomes" id="UP001178277">
    <property type="component" value="Unassembled WGS sequence"/>
</dbReference>
<feature type="transmembrane region" description="Helical" evidence="5">
    <location>
        <begin position="6"/>
        <end position="25"/>
    </location>
</feature>
<accession>A0AA90P5C4</accession>
<evidence type="ECO:0000256" key="2">
    <source>
        <dbReference type="ARBA" id="ARBA00022692"/>
    </source>
</evidence>
<evidence type="ECO:0000256" key="4">
    <source>
        <dbReference type="ARBA" id="ARBA00023136"/>
    </source>
</evidence>
<evidence type="ECO:0000313" key="7">
    <source>
        <dbReference type="Proteomes" id="UP001178277"/>
    </source>
</evidence>
<proteinExistence type="predicted"/>
<comment type="subcellular location">
    <subcellularLocation>
        <location evidence="1">Membrane</location>
        <topology evidence="1">Multi-pass membrane protein</topology>
    </subcellularLocation>
</comment>
<protein>
    <submittedName>
        <fullName evidence="6">DoxX family protein</fullName>
    </submittedName>
</protein>